<comment type="caution">
    <text evidence="12">The sequence shown here is derived from an EMBL/GenBank/DDBJ whole genome shotgun (WGS) entry which is preliminary data.</text>
</comment>
<dbReference type="InterPro" id="IPR023753">
    <property type="entry name" value="FAD/NAD-binding_dom"/>
</dbReference>
<evidence type="ECO:0000256" key="1">
    <source>
        <dbReference type="ARBA" id="ARBA00001917"/>
    </source>
</evidence>
<keyword evidence="9" id="KW-0411">Iron-sulfur</keyword>
<evidence type="ECO:0000256" key="7">
    <source>
        <dbReference type="ARBA" id="ARBA00023002"/>
    </source>
</evidence>
<gene>
    <name evidence="12" type="ORF">ATJ78_1055</name>
</gene>
<keyword evidence="6" id="KW-0479">Metal-binding</keyword>
<evidence type="ECO:0000256" key="2">
    <source>
        <dbReference type="ARBA" id="ARBA00001966"/>
    </source>
</evidence>
<dbReference type="Proteomes" id="UP000221369">
    <property type="component" value="Unassembled WGS sequence"/>
</dbReference>
<evidence type="ECO:0000259" key="11">
    <source>
        <dbReference type="Pfam" id="PF07992"/>
    </source>
</evidence>
<dbReference type="Pfam" id="PF00724">
    <property type="entry name" value="Oxidored_FMN"/>
    <property type="match status" value="1"/>
</dbReference>
<dbReference type="GO" id="GO:0016491">
    <property type="term" value="F:oxidoreductase activity"/>
    <property type="evidence" value="ECO:0007669"/>
    <property type="project" value="UniProtKB-KW"/>
</dbReference>
<dbReference type="PANTHER" id="PTHR42917">
    <property type="entry name" value="2,4-DIENOYL-COA REDUCTASE"/>
    <property type="match status" value="1"/>
</dbReference>
<evidence type="ECO:0000256" key="5">
    <source>
        <dbReference type="ARBA" id="ARBA00022643"/>
    </source>
</evidence>
<evidence type="ECO:0000256" key="4">
    <source>
        <dbReference type="ARBA" id="ARBA00022630"/>
    </source>
</evidence>
<accession>A0A2A9DU55</accession>
<protein>
    <submittedName>
        <fullName evidence="12">2,4-dienoyl-CoA reductase-like NADH-dependent reductase (Old Yellow Enzyme family)</fullName>
    </submittedName>
</protein>
<dbReference type="GO" id="GO:0051536">
    <property type="term" value="F:iron-sulfur cluster binding"/>
    <property type="evidence" value="ECO:0007669"/>
    <property type="project" value="UniProtKB-KW"/>
</dbReference>
<feature type="domain" description="FAD/NAD(P)-binding" evidence="11">
    <location>
        <begin position="392"/>
        <end position="517"/>
    </location>
</feature>
<evidence type="ECO:0000313" key="13">
    <source>
        <dbReference type="Proteomes" id="UP000221369"/>
    </source>
</evidence>
<dbReference type="Gene3D" id="3.20.20.70">
    <property type="entry name" value="Aldolase class I"/>
    <property type="match status" value="1"/>
</dbReference>
<dbReference type="SUPFAM" id="SSF51395">
    <property type="entry name" value="FMN-linked oxidoreductases"/>
    <property type="match status" value="1"/>
</dbReference>
<comment type="cofactor">
    <cofactor evidence="2">
        <name>[4Fe-4S] cluster</name>
        <dbReference type="ChEBI" id="CHEBI:49883"/>
    </cofactor>
</comment>
<dbReference type="InterPro" id="IPR036188">
    <property type="entry name" value="FAD/NAD-bd_sf"/>
</dbReference>
<organism evidence="12 13">
    <name type="scientific">Paramicrobacterium agarici</name>
    <dbReference type="NCBI Taxonomy" id="630514"/>
    <lineage>
        <taxon>Bacteria</taxon>
        <taxon>Bacillati</taxon>
        <taxon>Actinomycetota</taxon>
        <taxon>Actinomycetes</taxon>
        <taxon>Micrococcales</taxon>
        <taxon>Microbacteriaceae</taxon>
        <taxon>Paramicrobacterium</taxon>
    </lineage>
</organism>
<dbReference type="GO" id="GO:0010181">
    <property type="term" value="F:FMN binding"/>
    <property type="evidence" value="ECO:0007669"/>
    <property type="project" value="InterPro"/>
</dbReference>
<dbReference type="Pfam" id="PF07992">
    <property type="entry name" value="Pyr_redox_2"/>
    <property type="match status" value="1"/>
</dbReference>
<evidence type="ECO:0000256" key="3">
    <source>
        <dbReference type="ARBA" id="ARBA00011048"/>
    </source>
</evidence>
<dbReference type="EMBL" id="PDJE01000001">
    <property type="protein sequence ID" value="PFG30133.1"/>
    <property type="molecule type" value="Genomic_DNA"/>
</dbReference>
<name>A0A2A9DU55_9MICO</name>
<evidence type="ECO:0000256" key="9">
    <source>
        <dbReference type="ARBA" id="ARBA00023014"/>
    </source>
</evidence>
<dbReference type="PRINTS" id="PR00368">
    <property type="entry name" value="FADPNR"/>
</dbReference>
<evidence type="ECO:0000259" key="10">
    <source>
        <dbReference type="Pfam" id="PF00724"/>
    </source>
</evidence>
<dbReference type="SUPFAM" id="SSF51971">
    <property type="entry name" value="Nucleotide-binding domain"/>
    <property type="match status" value="1"/>
</dbReference>
<evidence type="ECO:0000256" key="6">
    <source>
        <dbReference type="ARBA" id="ARBA00022723"/>
    </source>
</evidence>
<dbReference type="RefSeq" id="WP_098406632.1">
    <property type="nucleotide sequence ID" value="NZ_PDJE01000001.1"/>
</dbReference>
<dbReference type="Gene3D" id="3.40.50.720">
    <property type="entry name" value="NAD(P)-binding Rossmann-like Domain"/>
    <property type="match status" value="1"/>
</dbReference>
<dbReference type="InterPro" id="IPR013785">
    <property type="entry name" value="Aldolase_TIM"/>
</dbReference>
<sequence>MSTDTVVSEAASDPLFTPLRIGNVIVRNRLMQAAHSKLYAVGGRESQQEIDYFARRAEGGTALFIAGNRFVHPSSAIRGFVDGWRTDIVEADTALTDAVHERGARIFAQLNHHGAQASPDGPEGPRPVISASRMISPSTGAATIEATDADIAAFVDGWALTAENAIRGGFDGVEVHMAHGYLLHQFLSPLYNRRTDEYGGSLEARTRFPLEVLAAVRARVGDKPVVGIRIVANEFDESGLSRDDCLAIIDHLRHHVSIDYINLAGGEYHQVHYVFPSSAMPSAWLRDDVAAVKRRNPDIPVFGVGAAATVDDARAVIAEGVADMVALTRAQIADPDLATKLRTAAPVTHCIRLNQGCLARTGAGLPMGCTVNPVVGREGQRSIPAPASRVAHVAVIGGGAAGLKAAAELTRNGHRVTLFEATAQLGGQLHLARRVPGRETVQLLIDDLVRDSADVDIRLETRVTAEQLVAASDTYDHVIIATGSRPAQRGTSVGGVTDAASAALSMLNDAPGIVSAWQAVAEPHQLRSPALIVDHDGTPYSAGVALAVAAATDDVRLVTRFDTAFPFIRGSQDRDHLHRRLFRTPGTPGSLPDGAFTINVSETVVDFDPDAEVAMLRSLATGRERTVTARSVVLATPREHVPFESAPLSELGIPVSVIGDSRAPRTIDAAIFDGFEAAFALGKAPASERAASVS</sequence>
<evidence type="ECO:0000313" key="12">
    <source>
        <dbReference type="EMBL" id="PFG30133.1"/>
    </source>
</evidence>
<comment type="similarity">
    <text evidence="3">In the N-terminal section; belongs to the NADH:flavin oxidoreductase/NADH oxidase family.</text>
</comment>
<dbReference type="SUPFAM" id="SSF51905">
    <property type="entry name" value="FAD/NAD(P)-binding domain"/>
    <property type="match status" value="1"/>
</dbReference>
<dbReference type="AlphaFoldDB" id="A0A2A9DU55"/>
<dbReference type="PANTHER" id="PTHR42917:SF2">
    <property type="entry name" value="2,4-DIENOYL-COA REDUCTASE [(2E)-ENOYL-COA-PRODUCING]"/>
    <property type="match status" value="1"/>
</dbReference>
<feature type="domain" description="NADH:flavin oxidoreductase/NADH oxidase N-terminal" evidence="10">
    <location>
        <begin position="15"/>
        <end position="343"/>
    </location>
</feature>
<keyword evidence="8" id="KW-0408">Iron</keyword>
<keyword evidence="13" id="KW-1185">Reference proteome</keyword>
<dbReference type="GO" id="GO:0046872">
    <property type="term" value="F:metal ion binding"/>
    <property type="evidence" value="ECO:0007669"/>
    <property type="project" value="UniProtKB-KW"/>
</dbReference>
<reference evidence="12 13" key="1">
    <citation type="submission" date="2017-10" db="EMBL/GenBank/DDBJ databases">
        <title>Sequencing the genomes of 1000 actinobacteria strains.</title>
        <authorList>
            <person name="Klenk H.-P."/>
        </authorList>
    </citation>
    <scope>NUCLEOTIDE SEQUENCE [LARGE SCALE GENOMIC DNA]</scope>
    <source>
        <strain evidence="12 13">DSM 21798</strain>
    </source>
</reference>
<proteinExistence type="inferred from homology"/>
<dbReference type="Gene3D" id="3.50.50.60">
    <property type="entry name" value="FAD/NAD(P)-binding domain"/>
    <property type="match status" value="1"/>
</dbReference>
<evidence type="ECO:0000256" key="8">
    <source>
        <dbReference type="ARBA" id="ARBA00023004"/>
    </source>
</evidence>
<comment type="cofactor">
    <cofactor evidence="1">
        <name>FMN</name>
        <dbReference type="ChEBI" id="CHEBI:58210"/>
    </cofactor>
</comment>
<keyword evidence="5" id="KW-0288">FMN</keyword>
<keyword evidence="4" id="KW-0285">Flavoprotein</keyword>
<dbReference type="InterPro" id="IPR001155">
    <property type="entry name" value="OxRdtase_FMN_N"/>
</dbReference>
<dbReference type="CDD" id="cd02803">
    <property type="entry name" value="OYE_like_FMN_family"/>
    <property type="match status" value="1"/>
</dbReference>
<keyword evidence="7" id="KW-0560">Oxidoreductase</keyword>
<dbReference type="InterPro" id="IPR051793">
    <property type="entry name" value="NADH:flavin_oxidoreductase"/>
</dbReference>